<dbReference type="Proteomes" id="UP000076519">
    <property type="component" value="Unassembled WGS sequence"/>
</dbReference>
<protein>
    <submittedName>
        <fullName evidence="1">Uncharacterized protein</fullName>
    </submittedName>
</protein>
<dbReference type="AlphaFoldDB" id="A0A166W3R5"/>
<reference evidence="1 2" key="1">
    <citation type="submission" date="2015-08" db="EMBL/GenBank/DDBJ databases">
        <title>Draft Genome Sequences of 11 Lactococcus lactis subspecies cremoris strains.</title>
        <authorList>
            <person name="Wels M."/>
            <person name="Backus L."/>
            <person name="Boekhorst J."/>
            <person name="Dijkstra A."/>
            <person name="Beerthuizen M."/>
            <person name="Siezen R."/>
            <person name="Bachmann H."/>
            <person name="Van Hijum S."/>
        </authorList>
    </citation>
    <scope>NUCLEOTIDE SEQUENCE [LARGE SCALE GENOMIC DNA]</scope>
    <source>
        <strain evidence="1 2">KW10</strain>
    </source>
</reference>
<comment type="caution">
    <text evidence="1">The sequence shown here is derived from an EMBL/GenBank/DDBJ whole genome shotgun (WGS) entry which is preliminary data.</text>
</comment>
<organism evidence="1 2">
    <name type="scientific">Lactococcus lactis subsp. cremoris</name>
    <name type="common">Streptococcus cremoris</name>
    <dbReference type="NCBI Taxonomy" id="1359"/>
    <lineage>
        <taxon>Bacteria</taxon>
        <taxon>Bacillati</taxon>
        <taxon>Bacillota</taxon>
        <taxon>Bacilli</taxon>
        <taxon>Lactobacillales</taxon>
        <taxon>Streptococcaceae</taxon>
        <taxon>Lactococcus</taxon>
    </lineage>
</organism>
<dbReference type="PATRIC" id="fig|1359.32.peg.206"/>
<accession>A0A166W3R5</accession>
<name>A0A166W3R5_LACLC</name>
<proteinExistence type="predicted"/>
<sequence>MRSLISQMKRFLKNNGGTCKASVVKYKEVDTDNRDKVKNYLKRMI</sequence>
<gene>
    <name evidence="1" type="ORF">AB996_1519</name>
</gene>
<dbReference type="EMBL" id="LIYF01000021">
    <property type="protein sequence ID" value="KZK06313.1"/>
    <property type="molecule type" value="Genomic_DNA"/>
</dbReference>
<evidence type="ECO:0000313" key="1">
    <source>
        <dbReference type="EMBL" id="KZK06313.1"/>
    </source>
</evidence>
<evidence type="ECO:0000313" key="2">
    <source>
        <dbReference type="Proteomes" id="UP000076519"/>
    </source>
</evidence>